<dbReference type="EMBL" id="AP014705">
    <property type="protein sequence ID" value="BAQ48680.1"/>
    <property type="molecule type" value="Genomic_DNA"/>
</dbReference>
<proteinExistence type="predicted"/>
<keyword evidence="3" id="KW-0614">Plasmid</keyword>
<protein>
    <submittedName>
        <fullName evidence="3">Heparinase</fullName>
    </submittedName>
</protein>
<dbReference type="GO" id="GO:0030313">
    <property type="term" value="C:cell envelope"/>
    <property type="evidence" value="ECO:0007669"/>
    <property type="project" value="UniProtKB-SubCell"/>
</dbReference>
<geneLocation type="plasmid" evidence="4">
    <name>pMaq22A_1p DNA</name>
</geneLocation>
<evidence type="ECO:0000259" key="2">
    <source>
        <dbReference type="Pfam" id="PF07940"/>
    </source>
</evidence>
<dbReference type="RefSeq" id="WP_060849895.1">
    <property type="nucleotide sequence ID" value="NZ_AP014705.1"/>
</dbReference>
<feature type="domain" description="Heparinase II/III-like C-terminal" evidence="2">
    <location>
        <begin position="311"/>
        <end position="568"/>
    </location>
</feature>
<dbReference type="InterPro" id="IPR012480">
    <property type="entry name" value="Hepar_II_III_C"/>
</dbReference>
<evidence type="ECO:0000256" key="1">
    <source>
        <dbReference type="ARBA" id="ARBA00004196"/>
    </source>
</evidence>
<gene>
    <name evidence="3" type="ORF">Maq22A_1p31780</name>
</gene>
<sequence length="575" mass="61944">MGWGPDRWRFYRLVGRAAGRSLRRVAARATSRPSALTRLRPTGLVIAPQDLRTSDATIAADIYAGLFVFAGRALATGGRSPFDFAPPSAEWGEQLYGFGWLRHLRAAESALSRANARAFVQDFMAGRGDRDLAERPAVVARRLISLLSQSPLVLEGADHAFYQAFLRQIGRCTHALDRALRRGILPGDRLLAAVALAYAGLCCEGFDPVLRRGTRLLHRELTRQILPDGGHRSRDPGFAKDLLLDLLPLRQSFLSRDIAPPEALLNAVDRMLPLLRLLRHGDASLGHHNGMGATAADQLATLLIYDGALARPLMHAPHSGYARLEGGGGTLVVADVGPAPPPAFSARAGAGCLSFELSCGPQRLVVNCGMPATGEELRALSRTTAAHSTACLADSSSCRFLGVKQAGLIHPLAAWLKARMGSIVVRGPAEVAVERGTDAAGVDVLAARHDGYAPVLGLLHERRWRLHPDGALLEGHDGFVRATGPHEAKGRREPVEAAIRFHLHPSVRASRVGRGVRLAGAGAPWLFEADEIDPVIEESVFFAAFNGARRTEQIVLHLTVGDGTRVAWRFRRLAG</sequence>
<dbReference type="GO" id="GO:0016829">
    <property type="term" value="F:lyase activity"/>
    <property type="evidence" value="ECO:0007669"/>
    <property type="project" value="InterPro"/>
</dbReference>
<dbReference type="InterPro" id="IPR008929">
    <property type="entry name" value="Chondroitin_lyas"/>
</dbReference>
<dbReference type="OrthoDB" id="9787373at2"/>
<dbReference type="Pfam" id="PF07940">
    <property type="entry name" value="Hepar_II_III_C"/>
    <property type="match status" value="1"/>
</dbReference>
<dbReference type="Gene3D" id="2.70.98.70">
    <property type="match status" value="1"/>
</dbReference>
<organism evidence="3 4">
    <name type="scientific">Methylobacterium aquaticum</name>
    <dbReference type="NCBI Taxonomy" id="270351"/>
    <lineage>
        <taxon>Bacteria</taxon>
        <taxon>Pseudomonadati</taxon>
        <taxon>Pseudomonadota</taxon>
        <taxon>Alphaproteobacteria</taxon>
        <taxon>Hyphomicrobiales</taxon>
        <taxon>Methylobacteriaceae</taxon>
        <taxon>Methylobacterium</taxon>
    </lineage>
</organism>
<dbReference type="KEGG" id="maqu:Maq22A_1p31780"/>
<dbReference type="PATRIC" id="fig|270351.10.peg.5666"/>
<comment type="subcellular location">
    <subcellularLocation>
        <location evidence="1">Cell envelope</location>
    </subcellularLocation>
</comment>
<accession>A0A0C6FZ28</accession>
<evidence type="ECO:0000313" key="3">
    <source>
        <dbReference type="EMBL" id="BAQ48680.1"/>
    </source>
</evidence>
<reference evidence="3 4" key="1">
    <citation type="journal article" date="2015" name="Genome Announc.">
        <title>Complete Genome Sequence of Methylobacterium aquaticum Strain 22A, Isolated from Racomitrium japonicum Moss.</title>
        <authorList>
            <person name="Tani A."/>
            <person name="Ogura Y."/>
            <person name="Hayashi T."/>
            <person name="Kimbara K."/>
        </authorList>
    </citation>
    <scope>NUCLEOTIDE SEQUENCE [LARGE SCALE GENOMIC DNA]</scope>
    <source>
        <strain evidence="3 4">MA-22A</strain>
        <plasmid evidence="4">Plasmid pMaq22A_1p DNA</plasmid>
    </source>
</reference>
<evidence type="ECO:0000313" key="4">
    <source>
        <dbReference type="Proteomes" id="UP000061432"/>
    </source>
</evidence>
<reference evidence="4" key="2">
    <citation type="submission" date="2015-01" db="EMBL/GenBank/DDBJ databases">
        <title>Complete genome sequence of Methylobacterium aquaticum strain 22A.</title>
        <authorList>
            <person name="Tani A."/>
            <person name="Ogura Y."/>
            <person name="Hayashi T."/>
        </authorList>
    </citation>
    <scope>NUCLEOTIDE SEQUENCE [LARGE SCALE GENOMIC DNA]</scope>
    <source>
        <strain evidence="4">MA-22A</strain>
        <plasmid evidence="4">Plasmid pMaq22A_1p DNA</plasmid>
    </source>
</reference>
<name>A0A0C6FZ28_9HYPH</name>
<dbReference type="Gene3D" id="1.50.10.100">
    <property type="entry name" value="Chondroitin AC/alginate lyase"/>
    <property type="match status" value="1"/>
</dbReference>
<dbReference type="AlphaFoldDB" id="A0A0C6FZ28"/>
<dbReference type="Proteomes" id="UP000061432">
    <property type="component" value="Plasmid pMaq22A_1p"/>
</dbReference>